<dbReference type="AlphaFoldDB" id="A0A1U7NIU2"/>
<evidence type="ECO:0000256" key="10">
    <source>
        <dbReference type="ARBA" id="ARBA00023209"/>
    </source>
</evidence>
<evidence type="ECO:0000256" key="11">
    <source>
        <dbReference type="ARBA" id="ARBA00023264"/>
    </source>
</evidence>
<feature type="domain" description="PLD phosphodiesterase" evidence="14">
    <location>
        <begin position="237"/>
        <end position="264"/>
    </location>
</feature>
<keyword evidence="8" id="KW-0443">Lipid metabolism</keyword>
<dbReference type="SUPFAM" id="SSF56024">
    <property type="entry name" value="Phospholipase D/nuclease"/>
    <property type="match status" value="2"/>
</dbReference>
<name>A0A1U7NIU2_9FIRM</name>
<keyword evidence="5 13" id="KW-0812">Transmembrane</keyword>
<evidence type="ECO:0000259" key="14">
    <source>
        <dbReference type="PROSITE" id="PS50035"/>
    </source>
</evidence>
<evidence type="ECO:0000313" key="16">
    <source>
        <dbReference type="Proteomes" id="UP000186341"/>
    </source>
</evidence>
<dbReference type="Pfam" id="PF13396">
    <property type="entry name" value="PLDc_N"/>
    <property type="match status" value="1"/>
</dbReference>
<evidence type="ECO:0000256" key="13">
    <source>
        <dbReference type="SAM" id="Phobius"/>
    </source>
</evidence>
<keyword evidence="11" id="KW-1208">Phospholipid metabolism</keyword>
<comment type="subcellular location">
    <subcellularLocation>
        <location evidence="1">Cell membrane</location>
        <topology evidence="1">Multi-pass membrane protein</topology>
    </subcellularLocation>
</comment>
<keyword evidence="9 13" id="KW-0472">Membrane</keyword>
<evidence type="ECO:0000256" key="4">
    <source>
        <dbReference type="ARBA" id="ARBA00022679"/>
    </source>
</evidence>
<reference evidence="15 16" key="1">
    <citation type="submission" date="2016-11" db="EMBL/GenBank/DDBJ databases">
        <title>Description of two novel members of the family Erysipelotrichaceae: Ileibacterium lipovorans gen. nov., sp. nov. and Dubosiella newyorkensis, gen. nov., sp. nov.</title>
        <authorList>
            <person name="Cox L.M."/>
            <person name="Sohn J."/>
            <person name="Tyrrell K.L."/>
            <person name="Citron D.M."/>
            <person name="Lawson P.A."/>
            <person name="Patel N.B."/>
            <person name="Iizumi T."/>
            <person name="Perez-Perez G.I."/>
            <person name="Goldstein E.J."/>
            <person name="Blaser M.J."/>
        </authorList>
    </citation>
    <scope>NUCLEOTIDE SEQUENCE [LARGE SCALE GENOMIC DNA]</scope>
    <source>
        <strain evidence="15 16">NYU-BL-A3</strain>
    </source>
</reference>
<keyword evidence="3" id="KW-0444">Lipid biosynthesis</keyword>
<keyword evidence="6" id="KW-0677">Repeat</keyword>
<evidence type="ECO:0000256" key="3">
    <source>
        <dbReference type="ARBA" id="ARBA00022516"/>
    </source>
</evidence>
<dbReference type="Proteomes" id="UP000186341">
    <property type="component" value="Unassembled WGS sequence"/>
</dbReference>
<dbReference type="Gene3D" id="3.30.870.10">
    <property type="entry name" value="Endonuclease Chain A"/>
    <property type="match status" value="2"/>
</dbReference>
<feature type="domain" description="PLD phosphodiesterase" evidence="14">
    <location>
        <begin position="418"/>
        <end position="445"/>
    </location>
</feature>
<dbReference type="PROSITE" id="PS50035">
    <property type="entry name" value="PLD"/>
    <property type="match status" value="2"/>
</dbReference>
<evidence type="ECO:0000256" key="7">
    <source>
        <dbReference type="ARBA" id="ARBA00022989"/>
    </source>
</evidence>
<evidence type="ECO:0000256" key="5">
    <source>
        <dbReference type="ARBA" id="ARBA00022692"/>
    </source>
</evidence>
<evidence type="ECO:0000256" key="2">
    <source>
        <dbReference type="ARBA" id="ARBA00022475"/>
    </source>
</evidence>
<keyword evidence="7 13" id="KW-1133">Transmembrane helix</keyword>
<dbReference type="Pfam" id="PF13091">
    <property type="entry name" value="PLDc_2"/>
    <property type="match status" value="2"/>
</dbReference>
<sequence>MKSKALYLAAALLCQLLILIILMSYFSYEFVPVYYFMIVLSVIVAIIVINRDSDSSSKLLWVFIIMALPFFGGILYLLFGGRKIPKALMIQDRQAYSDYKQYALQNMKMIENGPSDDPNFKKMINMAWNNGYFPVYSHVDTKYFFTGKEQFESILEELKKAKEYIFIETYIIDEGKMWDSMLEILEQKVKEGVDVRIVYDDFGSILNVKPEFQETLREKGIKIHSFNPIHPKLAIQMNNRDHRKIIVIDGKTAFTGGSNIADEYINEVECFGYWKDMGIRVRGRAAEPFIISFLQTWNYVSDTNTPYEEFVMPPASYPQYSEKKGYVLPFSDSPTDSNNIGKNVHMNMLAGSTERCWISTPYLILDSEIEAQLILAVNNGVDVRIVVPGIPDKKTVYEVTKANYENLLKKGVRIYEYTPGFIHGKVTLADDKQAFVGTVNMDFRSYYLNYECGIWMYDTECIPDIQKDFEEIFAQSHEVTLQEVKKVNPVVRWSRNILKIFSPLM</sequence>
<dbReference type="InterPro" id="IPR022924">
    <property type="entry name" value="Cardiolipin_synthase"/>
</dbReference>
<proteinExistence type="predicted"/>
<dbReference type="PANTHER" id="PTHR21248">
    <property type="entry name" value="CARDIOLIPIN SYNTHASE"/>
    <property type="match status" value="1"/>
</dbReference>
<evidence type="ECO:0000256" key="8">
    <source>
        <dbReference type="ARBA" id="ARBA00023098"/>
    </source>
</evidence>
<protein>
    <recommendedName>
        <fullName evidence="12">Cardiolipin synthase</fullName>
        <ecNumber evidence="12">2.7.8.-</ecNumber>
    </recommendedName>
</protein>
<keyword evidence="2" id="KW-1003">Cell membrane</keyword>
<dbReference type="InterPro" id="IPR027379">
    <property type="entry name" value="CLS_N"/>
</dbReference>
<dbReference type="EMBL" id="MPJW01000042">
    <property type="protein sequence ID" value="OLU42698.1"/>
    <property type="molecule type" value="Genomic_DNA"/>
</dbReference>
<comment type="caution">
    <text evidence="15">The sequence shown here is derived from an EMBL/GenBank/DDBJ whole genome shotgun (WGS) entry which is preliminary data.</text>
</comment>
<evidence type="ECO:0000256" key="12">
    <source>
        <dbReference type="NCBIfam" id="TIGR04265"/>
    </source>
</evidence>
<evidence type="ECO:0000256" key="9">
    <source>
        <dbReference type="ARBA" id="ARBA00023136"/>
    </source>
</evidence>
<dbReference type="GO" id="GO:0032049">
    <property type="term" value="P:cardiolipin biosynthetic process"/>
    <property type="evidence" value="ECO:0007669"/>
    <property type="project" value="UniProtKB-UniRule"/>
</dbReference>
<accession>A0A1U7NIU2</accession>
<dbReference type="GO" id="GO:0008808">
    <property type="term" value="F:cardiolipin synthase activity"/>
    <property type="evidence" value="ECO:0007669"/>
    <property type="project" value="UniProtKB-UniRule"/>
</dbReference>
<dbReference type="InterPro" id="IPR025202">
    <property type="entry name" value="PLD-like_dom"/>
</dbReference>
<dbReference type="SMART" id="SM00155">
    <property type="entry name" value="PLDc"/>
    <property type="match status" value="2"/>
</dbReference>
<evidence type="ECO:0000256" key="6">
    <source>
        <dbReference type="ARBA" id="ARBA00022737"/>
    </source>
</evidence>
<feature type="transmembrane region" description="Helical" evidence="13">
    <location>
        <begin position="59"/>
        <end position="79"/>
    </location>
</feature>
<feature type="transmembrane region" description="Helical" evidence="13">
    <location>
        <begin position="33"/>
        <end position="50"/>
    </location>
</feature>
<evidence type="ECO:0000313" key="15">
    <source>
        <dbReference type="EMBL" id="OLU42698.1"/>
    </source>
</evidence>
<dbReference type="PANTHER" id="PTHR21248:SF22">
    <property type="entry name" value="PHOSPHOLIPASE D"/>
    <property type="match status" value="1"/>
</dbReference>
<dbReference type="GO" id="GO:0005886">
    <property type="term" value="C:plasma membrane"/>
    <property type="evidence" value="ECO:0007669"/>
    <property type="project" value="UniProtKB-SubCell"/>
</dbReference>
<dbReference type="NCBIfam" id="TIGR04265">
    <property type="entry name" value="bac_cardiolipin"/>
    <property type="match status" value="1"/>
</dbReference>
<dbReference type="CDD" id="cd09154">
    <property type="entry name" value="PLDc_SMU_988_like_1"/>
    <property type="match status" value="1"/>
</dbReference>
<dbReference type="CDD" id="cd09160">
    <property type="entry name" value="PLDc_SMU_988_like_2"/>
    <property type="match status" value="1"/>
</dbReference>
<keyword evidence="10" id="KW-0594">Phospholipid biosynthesis</keyword>
<dbReference type="InterPro" id="IPR001736">
    <property type="entry name" value="PLipase_D/transphosphatidylase"/>
</dbReference>
<organism evidence="15 16">
    <name type="scientific">Ileibacterium valens</name>
    <dbReference type="NCBI Taxonomy" id="1862668"/>
    <lineage>
        <taxon>Bacteria</taxon>
        <taxon>Bacillati</taxon>
        <taxon>Bacillota</taxon>
        <taxon>Erysipelotrichia</taxon>
        <taxon>Erysipelotrichales</taxon>
        <taxon>Erysipelotrichaceae</taxon>
        <taxon>Ileibacterium</taxon>
    </lineage>
</organism>
<keyword evidence="16" id="KW-1185">Reference proteome</keyword>
<feature type="transmembrane region" description="Helical" evidence="13">
    <location>
        <begin position="7"/>
        <end position="27"/>
    </location>
</feature>
<evidence type="ECO:0000256" key="1">
    <source>
        <dbReference type="ARBA" id="ARBA00004651"/>
    </source>
</evidence>
<dbReference type="EC" id="2.7.8.-" evidence="12"/>
<gene>
    <name evidence="15" type="ORF">BO222_01160</name>
</gene>
<keyword evidence="4" id="KW-0808">Transferase</keyword>